<evidence type="ECO:0000256" key="4">
    <source>
        <dbReference type="ARBA" id="ARBA00022833"/>
    </source>
</evidence>
<evidence type="ECO:0000259" key="9">
    <source>
        <dbReference type="PROSITE" id="PS50048"/>
    </source>
</evidence>
<keyword evidence="7" id="KW-0804">Transcription</keyword>
<sequence>KNVRSKYSRPCDACSLRKVKCDLKQPSCTRCLEHGLPCTNNRVRKKCGPKHIHSKTRESILEMSGSTQRYYVPLISLKHLLPCLQVYQTWFYGVWPVVSVAYLMSKVVSTPGAAYSLSCAVSAAIIVQVTFLSSSSAKMMNLPEDVKHSTYANEAIRARDAINYRLHPSPETLLTSFFLHAYYINIKGGAPAAIVYLREAISIAQILGLHNSNTFIGKSLAEVHRLRKIYYLLLVTERFICIEDDIPVILEPSIPFPSLEDEEYSSLLTGFTELVKVFAIPDKKFFDKFMTLKMNENEYASFPSQTWIINVQQQLESIRVLSETLSIQKLNILLSKYWMKSLTWNISRKNNLLLSKASTDNTNSSLSTDYPFVMAKDFLSESKDLPLFAFESNGPGVCIKLLELGNSLADSISLTRDYSGFEYLSSIFALVSKLKNDITLPLHLYQKIENML</sequence>
<dbReference type="PANTHER" id="PTHR31668:SF18">
    <property type="entry name" value="MALTOSE FERMENTATION REGULATORY PROTEIN MAL13-RELATED"/>
    <property type="match status" value="1"/>
</dbReference>
<feature type="domain" description="Zn(2)-C6 fungal-type" evidence="9">
    <location>
        <begin position="10"/>
        <end position="40"/>
    </location>
</feature>
<keyword evidence="8" id="KW-0539">Nucleus</keyword>
<dbReference type="InterPro" id="IPR050797">
    <property type="entry name" value="Carb_Metab_Trans_Reg"/>
</dbReference>
<organism evidence="10 11">
    <name type="scientific">Scheffersomyces stipitis (strain ATCC 58785 / CBS 6054 / NBRC 10063 / NRRL Y-11545)</name>
    <name type="common">Yeast</name>
    <name type="synonym">Pichia stipitis</name>
    <dbReference type="NCBI Taxonomy" id="322104"/>
    <lineage>
        <taxon>Eukaryota</taxon>
        <taxon>Fungi</taxon>
        <taxon>Dikarya</taxon>
        <taxon>Ascomycota</taxon>
        <taxon>Saccharomycotina</taxon>
        <taxon>Pichiomycetes</taxon>
        <taxon>Debaryomycetaceae</taxon>
        <taxon>Scheffersomyces</taxon>
    </lineage>
</organism>
<proteinExistence type="inferred from homology"/>
<dbReference type="AlphaFoldDB" id="A3LUQ2"/>
<dbReference type="SMART" id="SM00066">
    <property type="entry name" value="GAL4"/>
    <property type="match status" value="1"/>
</dbReference>
<keyword evidence="11" id="KW-1185">Reference proteome</keyword>
<evidence type="ECO:0000256" key="2">
    <source>
        <dbReference type="ARBA" id="ARBA00009382"/>
    </source>
</evidence>
<comment type="similarity">
    <text evidence="2">Belongs to the MAL13 family.</text>
</comment>
<dbReference type="PROSITE" id="PS50048">
    <property type="entry name" value="ZN2_CY6_FUNGAL_2"/>
    <property type="match status" value="1"/>
</dbReference>
<evidence type="ECO:0000313" key="10">
    <source>
        <dbReference type="EMBL" id="ABN66630.2"/>
    </source>
</evidence>
<dbReference type="GO" id="GO:0008270">
    <property type="term" value="F:zinc ion binding"/>
    <property type="evidence" value="ECO:0007669"/>
    <property type="project" value="InterPro"/>
</dbReference>
<evidence type="ECO:0000256" key="5">
    <source>
        <dbReference type="ARBA" id="ARBA00023015"/>
    </source>
</evidence>
<dbReference type="RefSeq" id="XP_001384659.2">
    <property type="nucleotide sequence ID" value="XM_001384622.1"/>
</dbReference>
<dbReference type="HOGENOM" id="CLU_016574_7_1_1"/>
<dbReference type="eggNOG" id="ENOG502S2FW">
    <property type="taxonomic scope" value="Eukaryota"/>
</dbReference>
<keyword evidence="6" id="KW-0238">DNA-binding</keyword>
<protein>
    <submittedName>
        <fullName evidence="10">Probable sucrose utilization protein (SUC1) or maltose fermentation regulatory protein (MAL13)</fullName>
    </submittedName>
</protein>
<dbReference type="Gene3D" id="4.10.240.10">
    <property type="entry name" value="Zn(2)-C6 fungal-type DNA-binding domain"/>
    <property type="match status" value="1"/>
</dbReference>
<dbReference type="KEGG" id="pic:PICST_17775"/>
<dbReference type="CDD" id="cd12148">
    <property type="entry name" value="fungal_TF_MHR"/>
    <property type="match status" value="1"/>
</dbReference>
<dbReference type="EMBL" id="CP000499">
    <property type="protein sequence ID" value="ABN66630.2"/>
    <property type="molecule type" value="Genomic_DNA"/>
</dbReference>
<evidence type="ECO:0000256" key="7">
    <source>
        <dbReference type="ARBA" id="ARBA00023163"/>
    </source>
</evidence>
<feature type="non-terminal residue" evidence="10">
    <location>
        <position position="1"/>
    </location>
</feature>
<comment type="subcellular location">
    <subcellularLocation>
        <location evidence="1">Nucleus</location>
    </subcellularLocation>
</comment>
<dbReference type="InterPro" id="IPR036864">
    <property type="entry name" value="Zn2-C6_fun-type_DNA-bd_sf"/>
</dbReference>
<dbReference type="PROSITE" id="PS00463">
    <property type="entry name" value="ZN2_CY6_FUNGAL_1"/>
    <property type="match status" value="1"/>
</dbReference>
<evidence type="ECO:0000313" key="11">
    <source>
        <dbReference type="Proteomes" id="UP000002258"/>
    </source>
</evidence>
<dbReference type="SUPFAM" id="SSF57701">
    <property type="entry name" value="Zn2/Cys6 DNA-binding domain"/>
    <property type="match status" value="1"/>
</dbReference>
<dbReference type="CDD" id="cd00067">
    <property type="entry name" value="GAL4"/>
    <property type="match status" value="1"/>
</dbReference>
<dbReference type="GO" id="GO:0000981">
    <property type="term" value="F:DNA-binding transcription factor activity, RNA polymerase II-specific"/>
    <property type="evidence" value="ECO:0007669"/>
    <property type="project" value="InterPro"/>
</dbReference>
<keyword evidence="4" id="KW-0862">Zinc</keyword>
<accession>A3LUQ2</accession>
<dbReference type="FunCoup" id="A3LUQ2">
    <property type="interactions" value="656"/>
</dbReference>
<dbReference type="PANTHER" id="PTHR31668">
    <property type="entry name" value="GLUCOSE TRANSPORT TRANSCRIPTION REGULATOR RGT1-RELATED-RELATED"/>
    <property type="match status" value="1"/>
</dbReference>
<evidence type="ECO:0000256" key="1">
    <source>
        <dbReference type="ARBA" id="ARBA00004123"/>
    </source>
</evidence>
<name>A3LUQ2_PICST</name>
<dbReference type="STRING" id="322104.A3LUQ2"/>
<keyword evidence="3" id="KW-0479">Metal-binding</keyword>
<dbReference type="OMA" id="SKYWMKS"/>
<evidence type="ECO:0000256" key="8">
    <source>
        <dbReference type="ARBA" id="ARBA00023242"/>
    </source>
</evidence>
<feature type="non-terminal residue" evidence="10">
    <location>
        <position position="452"/>
    </location>
</feature>
<evidence type="ECO:0000256" key="3">
    <source>
        <dbReference type="ARBA" id="ARBA00022723"/>
    </source>
</evidence>
<dbReference type="GeneID" id="4839193"/>
<dbReference type="InterPro" id="IPR001138">
    <property type="entry name" value="Zn2Cys6_DnaBD"/>
</dbReference>
<dbReference type="Pfam" id="PF00172">
    <property type="entry name" value="Zn_clus"/>
    <property type="match status" value="1"/>
</dbReference>
<dbReference type="InParanoid" id="A3LUQ2"/>
<gene>
    <name evidence="10" type="primary">SUC1.5</name>
    <name evidence="10" type="ORF">PICST_17775</name>
</gene>
<dbReference type="GO" id="GO:0003677">
    <property type="term" value="F:DNA binding"/>
    <property type="evidence" value="ECO:0007669"/>
    <property type="project" value="UniProtKB-KW"/>
</dbReference>
<evidence type="ECO:0000256" key="6">
    <source>
        <dbReference type="ARBA" id="ARBA00023125"/>
    </source>
</evidence>
<keyword evidence="5" id="KW-0805">Transcription regulation</keyword>
<dbReference type="Proteomes" id="UP000002258">
    <property type="component" value="Chromosome 5"/>
</dbReference>
<dbReference type="GO" id="GO:0005634">
    <property type="term" value="C:nucleus"/>
    <property type="evidence" value="ECO:0007669"/>
    <property type="project" value="UniProtKB-SubCell"/>
</dbReference>
<reference evidence="10 11" key="1">
    <citation type="journal article" date="2007" name="Nat. Biotechnol.">
        <title>Genome sequence of the lignocellulose-bioconverting and xylose-fermenting yeast Pichia stipitis.</title>
        <authorList>
            <person name="Jeffries T.W."/>
            <person name="Grigoriev I.V."/>
            <person name="Grimwood J."/>
            <person name="Laplaza J.M."/>
            <person name="Aerts A."/>
            <person name="Salamov A."/>
            <person name="Schmutz J."/>
            <person name="Lindquist E."/>
            <person name="Dehal P."/>
            <person name="Shapiro H."/>
            <person name="Jin Y.S."/>
            <person name="Passoth V."/>
            <person name="Richardson P.M."/>
        </authorList>
    </citation>
    <scope>NUCLEOTIDE SEQUENCE [LARGE SCALE GENOMIC DNA]</scope>
    <source>
        <strain evidence="11">ATCC 58785 / CBS 6054 / NBRC 10063 / NRRL Y-11545</strain>
    </source>
</reference>
<dbReference type="OrthoDB" id="2740448at2759"/>